<reference evidence="1 2" key="1">
    <citation type="submission" date="2023-05" db="EMBL/GenBank/DDBJ databases">
        <authorList>
            <person name="Yin Y."/>
            <person name="Lu Z."/>
        </authorList>
    </citation>
    <scope>NUCLEOTIDE SEQUENCE [LARGE SCALE GENOMIC DNA]</scope>
    <source>
        <strain evidence="1 2">ZM22</strain>
    </source>
</reference>
<sequence>MKLYFEAFAQPAATTKESDVAEVVWQAANDTSERLRFAAGADAVALAKDHRSEFA</sequence>
<evidence type="ECO:0000313" key="1">
    <source>
        <dbReference type="EMBL" id="WHS68057.1"/>
    </source>
</evidence>
<gene>
    <name evidence="1" type="ORF">QMY55_08985</name>
</gene>
<keyword evidence="2" id="KW-1185">Reference proteome</keyword>
<proteinExistence type="predicted"/>
<accession>A0ABY8SYC9</accession>
<evidence type="ECO:0000313" key="2">
    <source>
        <dbReference type="Proteomes" id="UP001240697"/>
    </source>
</evidence>
<name>A0ABY8SYC9_9BURK</name>
<protein>
    <submittedName>
        <fullName evidence="1">Uncharacterized protein</fullName>
    </submittedName>
</protein>
<organism evidence="1 2">
    <name type="scientific">Comamonas resistens</name>
    <dbReference type="NCBI Taxonomy" id="3046670"/>
    <lineage>
        <taxon>Bacteria</taxon>
        <taxon>Pseudomonadati</taxon>
        <taxon>Pseudomonadota</taxon>
        <taxon>Betaproteobacteria</taxon>
        <taxon>Burkholderiales</taxon>
        <taxon>Comamonadaceae</taxon>
        <taxon>Comamonas</taxon>
    </lineage>
</organism>
<dbReference type="RefSeq" id="WP_283489065.1">
    <property type="nucleotide sequence ID" value="NZ_CP125947.1"/>
</dbReference>
<dbReference type="EMBL" id="CP125947">
    <property type="protein sequence ID" value="WHS68057.1"/>
    <property type="molecule type" value="Genomic_DNA"/>
</dbReference>
<dbReference type="Proteomes" id="UP001240697">
    <property type="component" value="Chromosome"/>
</dbReference>